<dbReference type="Proteomes" id="UP000231990">
    <property type="component" value="Unassembled WGS sequence"/>
</dbReference>
<dbReference type="PANTHER" id="PTHR43546:SF3">
    <property type="entry name" value="UPF0173 METAL-DEPENDENT HYDROLASE MJ1163"/>
    <property type="match status" value="1"/>
</dbReference>
<dbReference type="RefSeq" id="WP_100712707.1">
    <property type="nucleotide sequence ID" value="NZ_NPDY01000002.1"/>
</dbReference>
<dbReference type="Proteomes" id="UP000231962">
    <property type="component" value="Unassembled WGS sequence"/>
</dbReference>
<evidence type="ECO:0000313" key="4">
    <source>
        <dbReference type="Proteomes" id="UP000231990"/>
    </source>
</evidence>
<accession>A0A2M9ZPJ0</accession>
<evidence type="ECO:0000313" key="2">
    <source>
        <dbReference type="EMBL" id="PJZ73911.1"/>
    </source>
</evidence>
<dbReference type="InterPro" id="IPR050114">
    <property type="entry name" value="UPF0173_UPF0282_UlaG_hydrolase"/>
</dbReference>
<dbReference type="Gene3D" id="3.60.15.10">
    <property type="entry name" value="Ribonuclease Z/Hydroxyacylglutathione hydrolase-like"/>
    <property type="match status" value="1"/>
</dbReference>
<sequence>MNLKNISGFKMCLELFRNFRSIDKSFVGLSFFLLLFASCATIPITQGQPLISHYEADYKNKIQLQYLGTGGFLIRKDKNVIFTAPFYSNPGFMRVGVFPFSFPISPDIDAIDRLHPRIPDSDAKAILVGHAHYDHLMDVPYIATNINKKALIYGSKTMINLLLSADPVLPANRLVNMESKMAIPEQKQGEWVWIVKDEIRIMAIKSNHAPHFFGIKFLKGEVNEKRDSPPTFAWQWKEGQPLAYLIDFMKSPTEVGFRIHYQDAASDYPNSLLPKFDSESDQKKEVDLAILCVGSYNEVSEYPEYIIKSIKPKNIILGHWEDFFSSPIDTPSDVLNVRNLLFGNSRKDFLERAEKHLRKDARKIIPKPGHNYNFDLN</sequence>
<evidence type="ECO:0000313" key="3">
    <source>
        <dbReference type="Proteomes" id="UP000231962"/>
    </source>
</evidence>
<keyword evidence="3" id="KW-1185">Reference proteome</keyword>
<dbReference type="SUPFAM" id="SSF56281">
    <property type="entry name" value="Metallo-hydrolase/oxidoreductase"/>
    <property type="match status" value="1"/>
</dbReference>
<dbReference type="PANTHER" id="PTHR43546">
    <property type="entry name" value="UPF0173 METAL-DEPENDENT HYDROLASE MJ1163-RELATED"/>
    <property type="match status" value="1"/>
</dbReference>
<reference evidence="3 4" key="1">
    <citation type="submission" date="2017-07" db="EMBL/GenBank/DDBJ databases">
        <title>Leptospira spp. isolated from tropical soils.</title>
        <authorList>
            <person name="Thibeaux R."/>
            <person name="Iraola G."/>
            <person name="Ferres I."/>
            <person name="Bierque E."/>
            <person name="Girault D."/>
            <person name="Soupe-Gilbert M.-E."/>
            <person name="Picardeau M."/>
            <person name="Goarant C."/>
        </authorList>
    </citation>
    <scope>NUCLEOTIDE SEQUENCE [LARGE SCALE GENOMIC DNA]</scope>
    <source>
        <strain evidence="2 4">FH1-B-B1</strain>
        <strain evidence="1 3">FH1-B-C1</strain>
    </source>
</reference>
<dbReference type="EMBL" id="NPDZ01000003">
    <property type="protein sequence ID" value="PJZ73911.1"/>
    <property type="molecule type" value="Genomic_DNA"/>
</dbReference>
<comment type="caution">
    <text evidence="2">The sequence shown here is derived from an EMBL/GenBank/DDBJ whole genome shotgun (WGS) entry which is preliminary data.</text>
</comment>
<dbReference type="OrthoDB" id="9805728at2"/>
<proteinExistence type="predicted"/>
<evidence type="ECO:0000313" key="1">
    <source>
        <dbReference type="EMBL" id="PJZ70701.1"/>
    </source>
</evidence>
<evidence type="ECO:0008006" key="5">
    <source>
        <dbReference type="Google" id="ProtNLM"/>
    </source>
</evidence>
<protein>
    <recommendedName>
        <fullName evidence="5">Metallo-beta-lactamase domain-containing protein</fullName>
    </recommendedName>
</protein>
<gene>
    <name evidence="1" type="ORF">CH360_04020</name>
    <name evidence="2" type="ORF">CH373_07160</name>
</gene>
<dbReference type="EMBL" id="NPDY01000002">
    <property type="protein sequence ID" value="PJZ70701.1"/>
    <property type="molecule type" value="Genomic_DNA"/>
</dbReference>
<dbReference type="InterPro" id="IPR036866">
    <property type="entry name" value="RibonucZ/Hydroxyglut_hydro"/>
</dbReference>
<name>A0A2M9ZPJ0_9LEPT</name>
<organism evidence="2 4">
    <name type="scientific">Leptospira perolatii</name>
    <dbReference type="NCBI Taxonomy" id="2023191"/>
    <lineage>
        <taxon>Bacteria</taxon>
        <taxon>Pseudomonadati</taxon>
        <taxon>Spirochaetota</taxon>
        <taxon>Spirochaetia</taxon>
        <taxon>Leptospirales</taxon>
        <taxon>Leptospiraceae</taxon>
        <taxon>Leptospira</taxon>
    </lineage>
</organism>
<dbReference type="AlphaFoldDB" id="A0A2M9ZPJ0"/>